<feature type="domain" description="DUF1206" evidence="2">
    <location>
        <begin position="87"/>
        <end position="149"/>
    </location>
</feature>
<comment type="caution">
    <text evidence="3">The sequence shown here is derived from an EMBL/GenBank/DDBJ whole genome shotgun (WGS) entry which is preliminary data.</text>
</comment>
<keyword evidence="1" id="KW-0472">Membrane</keyword>
<evidence type="ECO:0000313" key="4">
    <source>
        <dbReference type="Proteomes" id="UP001161325"/>
    </source>
</evidence>
<dbReference type="Pfam" id="PF06724">
    <property type="entry name" value="DUF1206"/>
    <property type="match status" value="3"/>
</dbReference>
<keyword evidence="1" id="KW-0812">Transmembrane</keyword>
<sequence>MGYVARGVVYLLVGGTGLFVAVGLAERARGSSDAIRLLTQLPMGRVLIAALTVGLVGYSTLSFVAAVRAPEGTTGARGAIVRAADAIAGLVYAGLSALAVRLLADPTADTGSASEQWAARLLALSGGRTLMAVAGLVVACAGGYLAYKSIALPVTAQLERRKVSPAVVRAVVWLARMGLAARAVLFTLCGALLMRAAATGEPRRVGGLGDALDTLADAPAGPVVVGLVALGCVAYGVYQLAKARWRRVRLGAPTEAADQVAVTAGATHG</sequence>
<organism evidence="3 4">
    <name type="scientific">Roseisolibacter agri</name>
    <dbReference type="NCBI Taxonomy" id="2014610"/>
    <lineage>
        <taxon>Bacteria</taxon>
        <taxon>Pseudomonadati</taxon>
        <taxon>Gemmatimonadota</taxon>
        <taxon>Gemmatimonadia</taxon>
        <taxon>Gemmatimonadales</taxon>
        <taxon>Gemmatimonadaceae</taxon>
        <taxon>Roseisolibacter</taxon>
    </lineage>
</organism>
<accession>A0AA37Q8Y4</accession>
<gene>
    <name evidence="3" type="ORF">rosag_17590</name>
</gene>
<dbReference type="Proteomes" id="UP001161325">
    <property type="component" value="Unassembled WGS sequence"/>
</dbReference>
<evidence type="ECO:0000313" key="3">
    <source>
        <dbReference type="EMBL" id="GLC25246.1"/>
    </source>
</evidence>
<feature type="domain" description="DUF1206" evidence="2">
    <location>
        <begin position="2"/>
        <end position="68"/>
    </location>
</feature>
<proteinExistence type="predicted"/>
<feature type="transmembrane region" description="Helical" evidence="1">
    <location>
        <begin position="124"/>
        <end position="147"/>
    </location>
</feature>
<dbReference type="AlphaFoldDB" id="A0AA37Q8Y4"/>
<keyword evidence="1" id="KW-1133">Transmembrane helix</keyword>
<feature type="transmembrane region" description="Helical" evidence="1">
    <location>
        <begin position="45"/>
        <end position="67"/>
    </location>
</feature>
<protein>
    <recommendedName>
        <fullName evidence="2">DUF1206 domain-containing protein</fullName>
    </recommendedName>
</protein>
<name>A0AA37Q8Y4_9BACT</name>
<dbReference type="InterPro" id="IPR009597">
    <property type="entry name" value="DUF1206"/>
</dbReference>
<reference evidence="3" key="1">
    <citation type="submission" date="2022-08" db="EMBL/GenBank/DDBJ databases">
        <title>Draft genome sequencing of Roseisolibacter agri AW1220.</title>
        <authorList>
            <person name="Tobiishi Y."/>
            <person name="Tonouchi A."/>
        </authorList>
    </citation>
    <scope>NUCLEOTIDE SEQUENCE</scope>
    <source>
        <strain evidence="3">AW1220</strain>
    </source>
</reference>
<feature type="transmembrane region" description="Helical" evidence="1">
    <location>
        <begin position="79"/>
        <end position="104"/>
    </location>
</feature>
<evidence type="ECO:0000259" key="2">
    <source>
        <dbReference type="Pfam" id="PF06724"/>
    </source>
</evidence>
<feature type="transmembrane region" description="Helical" evidence="1">
    <location>
        <begin position="218"/>
        <end position="238"/>
    </location>
</feature>
<evidence type="ECO:0000256" key="1">
    <source>
        <dbReference type="SAM" id="Phobius"/>
    </source>
</evidence>
<keyword evidence="4" id="KW-1185">Reference proteome</keyword>
<dbReference type="RefSeq" id="WP_284349692.1">
    <property type="nucleotide sequence ID" value="NZ_BRXS01000002.1"/>
</dbReference>
<feature type="domain" description="DUF1206" evidence="2">
    <location>
        <begin position="178"/>
        <end position="246"/>
    </location>
</feature>
<feature type="transmembrane region" description="Helical" evidence="1">
    <location>
        <begin position="167"/>
        <end position="198"/>
    </location>
</feature>
<feature type="transmembrane region" description="Helical" evidence="1">
    <location>
        <begin position="7"/>
        <end position="25"/>
    </location>
</feature>
<dbReference type="EMBL" id="BRXS01000002">
    <property type="protein sequence ID" value="GLC25246.1"/>
    <property type="molecule type" value="Genomic_DNA"/>
</dbReference>